<dbReference type="Pfam" id="PF00664">
    <property type="entry name" value="ABC_membrane"/>
    <property type="match status" value="2"/>
</dbReference>
<dbReference type="PROSITE" id="PS50929">
    <property type="entry name" value="ABC_TM1F"/>
    <property type="match status" value="2"/>
</dbReference>
<dbReference type="CDD" id="cd18578">
    <property type="entry name" value="ABC_6TM_Pgp_ABCB1_D2_like"/>
    <property type="match status" value="1"/>
</dbReference>
<feature type="domain" description="ABC transporter" evidence="12">
    <location>
        <begin position="478"/>
        <end position="714"/>
    </location>
</feature>
<protein>
    <submittedName>
        <fullName evidence="14">Multidrug resistance protein 1</fullName>
    </submittedName>
</protein>
<feature type="transmembrane region" description="Helical" evidence="11">
    <location>
        <begin position="1079"/>
        <end position="1098"/>
    </location>
</feature>
<evidence type="ECO:0000256" key="8">
    <source>
        <dbReference type="ARBA" id="ARBA00022989"/>
    </source>
</evidence>
<dbReference type="InterPro" id="IPR027417">
    <property type="entry name" value="P-loop_NTPase"/>
</dbReference>
<keyword evidence="3" id="KW-0813">Transport</keyword>
<evidence type="ECO:0000259" key="12">
    <source>
        <dbReference type="PROSITE" id="PS50893"/>
    </source>
</evidence>
<dbReference type="FunFam" id="3.40.50.300:FF:000916">
    <property type="entry name" value="ABC transporter B family member 9"/>
    <property type="match status" value="1"/>
</dbReference>
<feature type="transmembrane region" description="Helical" evidence="11">
    <location>
        <begin position="154"/>
        <end position="177"/>
    </location>
</feature>
<evidence type="ECO:0000313" key="15">
    <source>
        <dbReference type="Proteomes" id="UP000780801"/>
    </source>
</evidence>
<organism evidence="14 15">
    <name type="scientific">Lunasporangiospora selenospora</name>
    <dbReference type="NCBI Taxonomy" id="979761"/>
    <lineage>
        <taxon>Eukaryota</taxon>
        <taxon>Fungi</taxon>
        <taxon>Fungi incertae sedis</taxon>
        <taxon>Mucoromycota</taxon>
        <taxon>Mortierellomycotina</taxon>
        <taxon>Mortierellomycetes</taxon>
        <taxon>Mortierellales</taxon>
        <taxon>Mortierellaceae</taxon>
        <taxon>Lunasporangiospora</taxon>
    </lineage>
</organism>
<feature type="compositionally biased region" description="Basic and acidic residues" evidence="10">
    <location>
        <begin position="1"/>
        <end position="13"/>
    </location>
</feature>
<dbReference type="InterPro" id="IPR003593">
    <property type="entry name" value="AAA+_ATPase"/>
</dbReference>
<dbReference type="SMART" id="SM00382">
    <property type="entry name" value="AAA"/>
    <property type="match status" value="2"/>
</dbReference>
<evidence type="ECO:0000256" key="6">
    <source>
        <dbReference type="ARBA" id="ARBA00022741"/>
    </source>
</evidence>
<evidence type="ECO:0000256" key="11">
    <source>
        <dbReference type="SAM" id="Phobius"/>
    </source>
</evidence>
<dbReference type="FunFam" id="1.20.1560.10:FF:000018">
    <property type="entry name" value="ATP-binding cassette subfamily B member 11"/>
    <property type="match status" value="1"/>
</dbReference>
<dbReference type="Gene3D" id="1.20.1560.10">
    <property type="entry name" value="ABC transporter type 1, transmembrane domain"/>
    <property type="match status" value="1"/>
</dbReference>
<feature type="transmembrane region" description="Helical" evidence="11">
    <location>
        <begin position="1040"/>
        <end position="1059"/>
    </location>
</feature>
<dbReference type="GO" id="GO:0005524">
    <property type="term" value="F:ATP binding"/>
    <property type="evidence" value="ECO:0007669"/>
    <property type="project" value="UniProtKB-KW"/>
</dbReference>
<dbReference type="FunFam" id="1.20.1560.10:FF:000009">
    <property type="entry name" value="ABC transporter B family member 1"/>
    <property type="match status" value="1"/>
</dbReference>
<feature type="transmembrane region" description="Helical" evidence="11">
    <location>
        <begin position="814"/>
        <end position="834"/>
    </location>
</feature>
<dbReference type="SUPFAM" id="SSF52540">
    <property type="entry name" value="P-loop containing nucleoside triphosphate hydrolases"/>
    <property type="match status" value="2"/>
</dbReference>
<feature type="transmembrane region" description="Helical" evidence="11">
    <location>
        <begin position="274"/>
        <end position="292"/>
    </location>
</feature>
<evidence type="ECO:0000259" key="13">
    <source>
        <dbReference type="PROSITE" id="PS50929"/>
    </source>
</evidence>
<feature type="transmembrane region" description="Helical" evidence="11">
    <location>
        <begin position="937"/>
        <end position="958"/>
    </location>
</feature>
<evidence type="ECO:0000256" key="10">
    <source>
        <dbReference type="SAM" id="MobiDB-lite"/>
    </source>
</evidence>
<feature type="domain" description="ABC transporter" evidence="12">
    <location>
        <begin position="1139"/>
        <end position="1378"/>
    </location>
</feature>
<feature type="region of interest" description="Disordered" evidence="10">
    <location>
        <begin position="76"/>
        <end position="131"/>
    </location>
</feature>
<evidence type="ECO:0000313" key="14">
    <source>
        <dbReference type="EMBL" id="KAF9585320.1"/>
    </source>
</evidence>
<evidence type="ECO:0000256" key="4">
    <source>
        <dbReference type="ARBA" id="ARBA00022692"/>
    </source>
</evidence>
<comment type="subcellular location">
    <subcellularLocation>
        <location evidence="1">Membrane</location>
        <topology evidence="1">Multi-pass membrane protein</topology>
    </subcellularLocation>
</comment>
<dbReference type="FunFam" id="3.40.50.300:FF:000205">
    <property type="entry name" value="ABC transporter B family member 4"/>
    <property type="match status" value="1"/>
</dbReference>
<evidence type="ECO:0000256" key="7">
    <source>
        <dbReference type="ARBA" id="ARBA00022840"/>
    </source>
</evidence>
<evidence type="ECO:0000256" key="1">
    <source>
        <dbReference type="ARBA" id="ARBA00004141"/>
    </source>
</evidence>
<evidence type="ECO:0000256" key="9">
    <source>
        <dbReference type="ARBA" id="ARBA00023136"/>
    </source>
</evidence>
<keyword evidence="7" id="KW-0067">ATP-binding</keyword>
<dbReference type="OrthoDB" id="6500128at2759"/>
<reference evidence="14" key="1">
    <citation type="journal article" date="2020" name="Fungal Divers.">
        <title>Resolving the Mortierellaceae phylogeny through synthesis of multi-gene phylogenetics and phylogenomics.</title>
        <authorList>
            <person name="Vandepol N."/>
            <person name="Liber J."/>
            <person name="Desiro A."/>
            <person name="Na H."/>
            <person name="Kennedy M."/>
            <person name="Barry K."/>
            <person name="Grigoriev I.V."/>
            <person name="Miller A.N."/>
            <person name="O'Donnell K."/>
            <person name="Stajich J.E."/>
            <person name="Bonito G."/>
        </authorList>
    </citation>
    <scope>NUCLEOTIDE SEQUENCE</scope>
    <source>
        <strain evidence="14">KOD1015</strain>
    </source>
</reference>
<dbReference type="GO" id="GO:0016887">
    <property type="term" value="F:ATP hydrolysis activity"/>
    <property type="evidence" value="ECO:0007669"/>
    <property type="project" value="InterPro"/>
</dbReference>
<feature type="transmembrane region" description="Helical" evidence="11">
    <location>
        <begin position="384"/>
        <end position="403"/>
    </location>
</feature>
<feature type="transmembrane region" description="Helical" evidence="11">
    <location>
        <begin position="298"/>
        <end position="317"/>
    </location>
</feature>
<dbReference type="EMBL" id="JAABOA010000206">
    <property type="protein sequence ID" value="KAF9585320.1"/>
    <property type="molecule type" value="Genomic_DNA"/>
</dbReference>
<dbReference type="InterPro" id="IPR011527">
    <property type="entry name" value="ABC1_TM_dom"/>
</dbReference>
<feature type="transmembrane region" description="Helical" evidence="11">
    <location>
        <begin position="859"/>
        <end position="885"/>
    </location>
</feature>
<dbReference type="InterPro" id="IPR003439">
    <property type="entry name" value="ABC_transporter-like_ATP-bd"/>
</dbReference>
<keyword evidence="5" id="KW-0677">Repeat</keyword>
<sequence>MEGDTIERSKDVSANDPQLPARRASNSSYSHLHQDPLERRRSSGTRSVASQLPPPSAVLLAPELIPTFGNVSHDDHYYSTKTGSNGEPEAESSVNSTAVGMDQVKDRSDPTSIGVTPEGDGSDDGSSGKKSKKKKKVEAVSYWKLYRYASRKDWLFVIYIRVPGLGVGQPVVALLFGDIVGAITSGAQDSGQQVLDAVNLFAIVGAAMFLAAYGQQCFWTLSAEHQSKRIREKYFHAILRQDMGWHDTGRESESLTTRLSSDTQLIYDGLADKVGLCLSNFTTFVAGFIIGFAKGWKLSLVLLCSVPLIGVTAAFMAKYTVESASEGQGSYSKAGAVAEQAFAAIRTVVAFGGQKRETASYEKHLDDAYKTGSKKATITGIGNGIFLLVLFCTYGLAFWYGAGRVAAGEMTPKEVLNVFLGMVIGAFALGNIGPNLSAFANARGAAYKIFQTIDRVPVIDSSDPRGEKPENVQGHIVVKDVDFHYPSRPDVPILKKMNVEVRPGQTIALVGGSGSGKSTIVGLVERFYDPIAGSVSLDGIEIKDYNVTFLRDTIGIVSQEPVLFNTTIKQNIIYGIRKDQPTPTDKEIEDVCRLSNAHDFISQLPNKYNTMIGGAVLSGGQKQRIAIARALIKNPRILLLDEATSALDTESERTVQAALDNASTGRSTIVIAHRLSTIMNADMIYVMQKGVVVESGTHRSLLEKGGEYAALVAKQQLKTGGVDEDRPMLVEEQKEATHIKLVNEDAPVLPRERSYRLSRILSRKSSIRSKKADTVTSVDLSMETAEERKEREKKELAKANAPIGRVVHIMKPEIAMAVIGGFMSAVSGAIYPVFAKVFSKMLNILADTQSPTFTKDSNFYSLMFVVLGLVSFVATGYSVYAFELIGEKMARRMRGLSFRAIISQEMGFFDDERHTVGALSARLATDAYQMHELVSQLLKTLCSTIAIIIIGLVFAFIANWRLTLIILALIPLLGLAQYYEVAALTGFGRKTQKAYEESGRVAGEAIANIRTVAALAKESLFEDKYEAVTRQPHKYTLHKAYFASFGYALSQGVAFWAYSIGFYAGYRLQKAGLMEWPQMFDAMFAVVFMAMGLGQMATQLPKYVKGKQSAINVFELLDKKTTIDADKDGIELDRLEGNVSLQKVEFAYPTRPDVKLFKGVSLEIRPSQTVALVGPSGCGKSTIIALLERWYDALGGQVIVDRYEIRDLQLSSLRNHMALVGQEPILFDVSIGDNIRYGIPDGMTADHKRVEAAARAANIHDFVMSLPQGYDTRVGDKGSQLSGGQKQRIAIARALIRNPKVLLLDEATSALDSESEKLVQEALDRAREGRTTIVIAHRLSTIQDADMILVVKDGSIVESGRHYELMSLGGVYSELCKKQNLEVTH</sequence>
<feature type="transmembrane region" description="Helical" evidence="11">
    <location>
        <begin position="197"/>
        <end position="221"/>
    </location>
</feature>
<comment type="similarity">
    <text evidence="2">Belongs to the ABC transporter superfamily. ABCB family. Multidrug resistance exporter (TC 3.A.1.201) subfamily.</text>
</comment>
<dbReference type="GO" id="GO:0090374">
    <property type="term" value="P:oligopeptide export from mitochondrion"/>
    <property type="evidence" value="ECO:0007669"/>
    <property type="project" value="TreeGrafter"/>
</dbReference>
<gene>
    <name evidence="14" type="primary">ABCB1_1</name>
    <name evidence="14" type="ORF">BGW38_002905</name>
</gene>
<feature type="region of interest" description="Disordered" evidence="10">
    <location>
        <begin position="1"/>
        <end position="55"/>
    </location>
</feature>
<dbReference type="Gene3D" id="3.40.50.300">
    <property type="entry name" value="P-loop containing nucleotide triphosphate hydrolases"/>
    <property type="match status" value="2"/>
</dbReference>
<feature type="domain" description="ABC transmembrane type-1" evidence="13">
    <location>
        <begin position="818"/>
        <end position="1105"/>
    </location>
</feature>
<keyword evidence="15" id="KW-1185">Reference proteome</keyword>
<feature type="transmembrane region" description="Helical" evidence="11">
    <location>
        <begin position="964"/>
        <end position="987"/>
    </location>
</feature>
<dbReference type="PANTHER" id="PTHR43394">
    <property type="entry name" value="ATP-DEPENDENT PERMEASE MDL1, MITOCHONDRIAL"/>
    <property type="match status" value="1"/>
</dbReference>
<dbReference type="PANTHER" id="PTHR43394:SF27">
    <property type="entry name" value="ATP-DEPENDENT TRANSLOCASE ABCB1-LIKE"/>
    <property type="match status" value="1"/>
</dbReference>
<name>A0A9P6G314_9FUNG</name>
<keyword evidence="6" id="KW-0547">Nucleotide-binding</keyword>
<feature type="compositionally biased region" description="Basic and acidic residues" evidence="10">
    <location>
        <begin position="32"/>
        <end position="41"/>
    </location>
</feature>
<keyword evidence="9 11" id="KW-0472">Membrane</keyword>
<evidence type="ECO:0000256" key="5">
    <source>
        <dbReference type="ARBA" id="ARBA00022737"/>
    </source>
</evidence>
<dbReference type="InterPro" id="IPR039421">
    <property type="entry name" value="Type_1_exporter"/>
</dbReference>
<evidence type="ECO:0000256" key="3">
    <source>
        <dbReference type="ARBA" id="ARBA00022448"/>
    </source>
</evidence>
<evidence type="ECO:0000256" key="2">
    <source>
        <dbReference type="ARBA" id="ARBA00007577"/>
    </source>
</evidence>
<dbReference type="InterPro" id="IPR036640">
    <property type="entry name" value="ABC1_TM_sf"/>
</dbReference>
<accession>A0A9P6G314</accession>
<dbReference type="CDD" id="cd18577">
    <property type="entry name" value="ABC_6TM_Pgp_ABCB1_D1_like"/>
    <property type="match status" value="1"/>
</dbReference>
<keyword evidence="4 11" id="KW-0812">Transmembrane</keyword>
<proteinExistence type="inferred from homology"/>
<dbReference type="InterPro" id="IPR017871">
    <property type="entry name" value="ABC_transporter-like_CS"/>
</dbReference>
<dbReference type="Proteomes" id="UP000780801">
    <property type="component" value="Unassembled WGS sequence"/>
</dbReference>
<dbReference type="CDD" id="cd03249">
    <property type="entry name" value="ABC_MTABC3_MDL1_MDL2"/>
    <property type="match status" value="2"/>
</dbReference>
<dbReference type="PROSITE" id="PS00211">
    <property type="entry name" value="ABC_TRANSPORTER_1"/>
    <property type="match status" value="2"/>
</dbReference>
<dbReference type="GO" id="GO:0005743">
    <property type="term" value="C:mitochondrial inner membrane"/>
    <property type="evidence" value="ECO:0007669"/>
    <property type="project" value="TreeGrafter"/>
</dbReference>
<dbReference type="SUPFAM" id="SSF90123">
    <property type="entry name" value="ABC transporter transmembrane region"/>
    <property type="match status" value="2"/>
</dbReference>
<dbReference type="GO" id="GO:0015421">
    <property type="term" value="F:ABC-type oligopeptide transporter activity"/>
    <property type="evidence" value="ECO:0007669"/>
    <property type="project" value="TreeGrafter"/>
</dbReference>
<feature type="transmembrane region" description="Helical" evidence="11">
    <location>
        <begin position="415"/>
        <end position="433"/>
    </location>
</feature>
<dbReference type="PROSITE" id="PS50893">
    <property type="entry name" value="ABC_TRANSPORTER_2"/>
    <property type="match status" value="2"/>
</dbReference>
<feature type="domain" description="ABC transmembrane type-1" evidence="13">
    <location>
        <begin position="166"/>
        <end position="441"/>
    </location>
</feature>
<comment type="caution">
    <text evidence="14">The sequence shown here is derived from an EMBL/GenBank/DDBJ whole genome shotgun (WGS) entry which is preliminary data.</text>
</comment>
<dbReference type="Pfam" id="PF00005">
    <property type="entry name" value="ABC_tran"/>
    <property type="match status" value="2"/>
</dbReference>
<keyword evidence="8 11" id="KW-1133">Transmembrane helix</keyword>